<sequence>MYTMLLKMTAVGNRERSPEAAIAATIIKKTTGAEVVKPSPPSLGEIMRSRSHESNLQSPTAVGSTPNIIVQKGPPIVRKSATFGAETSSLNLLASTNNAPRKSSQPQQSSSPNDFKKLSVGAAYSPASPKPGFYTDSLLPVPPKSPCGPMRLDHNIKHRFVRMWKPSMEHCSYCSKVIGIGGERCQYCRIKAHSGCKDLLGDSCGLSTLQKRQMYEYLLTSLGSNSINKRSPSSDLSVNSAFGSLPYSQSMIGSTGSNGNPWAATFLGHLMVADSMMGMLVFPESGSANFLEPPTAANVATGPTNVATRWLGFFKKHPVVKVASQWGFYMLCFAENMNMVVSTSGPESASSSSCNSSAPSTPAFGPLKSAGPIGASSPGQPGHVASASYAYLQSSRTKFTFPEPGCQPEVPFIHVEAEPSDSSSAFFSTVVNSESSGDASTIYGSWDGGRGTKSVEEKSNLGDTVSSNEGSQDLGHQWQRNKW</sequence>
<dbReference type="Pfam" id="PF00130">
    <property type="entry name" value="C1_1"/>
    <property type="match status" value="1"/>
</dbReference>
<proteinExistence type="predicted"/>
<dbReference type="InterPro" id="IPR046349">
    <property type="entry name" value="C1-like_sf"/>
</dbReference>
<feature type="compositionally biased region" description="Polar residues" evidence="3">
    <location>
        <begin position="461"/>
        <end position="471"/>
    </location>
</feature>
<feature type="domain" description="Phorbol-ester/DAG-type" evidence="4">
    <location>
        <begin position="157"/>
        <end position="204"/>
    </location>
</feature>
<keyword evidence="1" id="KW-0479">Metal-binding</keyword>
<evidence type="ECO:0000259" key="4">
    <source>
        <dbReference type="PROSITE" id="PS50081"/>
    </source>
</evidence>
<keyword evidence="2" id="KW-0862">Zinc</keyword>
<reference evidence="6" key="1">
    <citation type="submission" date="2022-11" db="UniProtKB">
        <authorList>
            <consortium name="WormBaseParasite"/>
        </authorList>
    </citation>
    <scope>IDENTIFICATION</scope>
</reference>
<protein>
    <submittedName>
        <fullName evidence="6">Phorbol-ester/DAG-type domain-containing protein</fullName>
    </submittedName>
</protein>
<feature type="region of interest" description="Disordered" evidence="3">
    <location>
        <begin position="96"/>
        <end position="117"/>
    </location>
</feature>
<dbReference type="Proteomes" id="UP000887565">
    <property type="component" value="Unplaced"/>
</dbReference>
<dbReference type="AlphaFoldDB" id="A0A915JRP1"/>
<dbReference type="WBParaSite" id="nRc.2.0.1.t28896-RA">
    <property type="protein sequence ID" value="nRc.2.0.1.t28896-RA"/>
    <property type="gene ID" value="nRc.2.0.1.g28896"/>
</dbReference>
<evidence type="ECO:0000313" key="6">
    <source>
        <dbReference type="WBParaSite" id="nRc.2.0.1.t28896-RA"/>
    </source>
</evidence>
<evidence type="ECO:0000256" key="1">
    <source>
        <dbReference type="ARBA" id="ARBA00022723"/>
    </source>
</evidence>
<dbReference type="PROSITE" id="PS00479">
    <property type="entry name" value="ZF_DAG_PE_1"/>
    <property type="match status" value="1"/>
</dbReference>
<evidence type="ECO:0000256" key="2">
    <source>
        <dbReference type="ARBA" id="ARBA00022833"/>
    </source>
</evidence>
<feature type="region of interest" description="Disordered" evidence="3">
    <location>
        <begin position="435"/>
        <end position="483"/>
    </location>
</feature>
<dbReference type="SUPFAM" id="SSF57889">
    <property type="entry name" value="Cysteine-rich domain"/>
    <property type="match status" value="1"/>
</dbReference>
<dbReference type="SMART" id="SM00109">
    <property type="entry name" value="C1"/>
    <property type="match status" value="1"/>
</dbReference>
<dbReference type="InterPro" id="IPR002219">
    <property type="entry name" value="PKC_DAG/PE"/>
</dbReference>
<accession>A0A915JRP1</accession>
<feature type="compositionally biased region" description="Polar residues" evidence="3">
    <location>
        <begin position="54"/>
        <end position="68"/>
    </location>
</feature>
<organism evidence="5 6">
    <name type="scientific">Romanomermis culicivorax</name>
    <name type="common">Nematode worm</name>
    <dbReference type="NCBI Taxonomy" id="13658"/>
    <lineage>
        <taxon>Eukaryota</taxon>
        <taxon>Metazoa</taxon>
        <taxon>Ecdysozoa</taxon>
        <taxon>Nematoda</taxon>
        <taxon>Enoplea</taxon>
        <taxon>Dorylaimia</taxon>
        <taxon>Mermithida</taxon>
        <taxon>Mermithoidea</taxon>
        <taxon>Mermithidae</taxon>
        <taxon>Romanomermis</taxon>
    </lineage>
</organism>
<dbReference type="PROSITE" id="PS50081">
    <property type="entry name" value="ZF_DAG_PE_2"/>
    <property type="match status" value="1"/>
</dbReference>
<dbReference type="Gene3D" id="3.30.60.20">
    <property type="match status" value="1"/>
</dbReference>
<keyword evidence="5" id="KW-1185">Reference proteome</keyword>
<evidence type="ECO:0000313" key="5">
    <source>
        <dbReference type="Proteomes" id="UP000887565"/>
    </source>
</evidence>
<dbReference type="GO" id="GO:0046872">
    <property type="term" value="F:metal ion binding"/>
    <property type="evidence" value="ECO:0007669"/>
    <property type="project" value="UniProtKB-KW"/>
</dbReference>
<feature type="compositionally biased region" description="Low complexity" evidence="3">
    <location>
        <begin position="103"/>
        <end position="112"/>
    </location>
</feature>
<feature type="region of interest" description="Disordered" evidence="3">
    <location>
        <begin position="49"/>
        <end position="70"/>
    </location>
</feature>
<name>A0A915JRP1_ROMCU</name>
<evidence type="ECO:0000256" key="3">
    <source>
        <dbReference type="SAM" id="MobiDB-lite"/>
    </source>
</evidence>